<gene>
    <name evidence="1" type="ORF">BO72DRAFT_444334</name>
</gene>
<accession>A0A8G1S0Q3</accession>
<dbReference type="EMBL" id="KZ824624">
    <property type="protein sequence ID" value="RAK81833.1"/>
    <property type="molecule type" value="Genomic_DNA"/>
</dbReference>
<organism evidence="1 2">
    <name type="scientific">Aspergillus fijiensis CBS 313.89</name>
    <dbReference type="NCBI Taxonomy" id="1448319"/>
    <lineage>
        <taxon>Eukaryota</taxon>
        <taxon>Fungi</taxon>
        <taxon>Dikarya</taxon>
        <taxon>Ascomycota</taxon>
        <taxon>Pezizomycotina</taxon>
        <taxon>Eurotiomycetes</taxon>
        <taxon>Eurotiomycetidae</taxon>
        <taxon>Eurotiales</taxon>
        <taxon>Aspergillaceae</taxon>
        <taxon>Aspergillus</taxon>
    </lineage>
</organism>
<protein>
    <submittedName>
        <fullName evidence="1">Uncharacterized protein</fullName>
    </submittedName>
</protein>
<dbReference type="AlphaFoldDB" id="A0A8G1S0Q3"/>
<dbReference type="VEuPathDB" id="FungiDB:BO72DRAFT_444334"/>
<evidence type="ECO:0000313" key="2">
    <source>
        <dbReference type="Proteomes" id="UP000249789"/>
    </source>
</evidence>
<reference evidence="1 2" key="1">
    <citation type="submission" date="2018-02" db="EMBL/GenBank/DDBJ databases">
        <title>The genomes of Aspergillus section Nigri reveals drivers in fungal speciation.</title>
        <authorList>
            <consortium name="DOE Joint Genome Institute"/>
            <person name="Vesth T.C."/>
            <person name="Nybo J."/>
            <person name="Theobald S."/>
            <person name="Brandl J."/>
            <person name="Frisvad J.C."/>
            <person name="Nielsen K.F."/>
            <person name="Lyhne E.K."/>
            <person name="Kogle M.E."/>
            <person name="Kuo A."/>
            <person name="Riley R."/>
            <person name="Clum A."/>
            <person name="Nolan M."/>
            <person name="Lipzen A."/>
            <person name="Salamov A."/>
            <person name="Henrissat B."/>
            <person name="Wiebenga A."/>
            <person name="De vries R.P."/>
            <person name="Grigoriev I.V."/>
            <person name="Mortensen U.H."/>
            <person name="Andersen M.R."/>
            <person name="Baker S.E."/>
        </authorList>
    </citation>
    <scope>NUCLEOTIDE SEQUENCE [LARGE SCALE GENOMIC DNA]</scope>
    <source>
        <strain evidence="1 2">CBS 313.89</strain>
    </source>
</reference>
<sequence>MQPFSPLFLLPSHFIEGGICLDSYPANNYDNYCDDQSNELGRCHGGDGGGDGDGFTVRKRPTGRGLRHFTRTAPT</sequence>
<dbReference type="Proteomes" id="UP000249789">
    <property type="component" value="Unassembled WGS sequence"/>
</dbReference>
<keyword evidence="2" id="KW-1185">Reference proteome</keyword>
<dbReference type="RefSeq" id="XP_040805843.1">
    <property type="nucleotide sequence ID" value="XM_040943780.1"/>
</dbReference>
<proteinExistence type="predicted"/>
<name>A0A8G1S0Q3_9EURO</name>
<evidence type="ECO:0000313" key="1">
    <source>
        <dbReference type="EMBL" id="RAK81833.1"/>
    </source>
</evidence>
<dbReference type="GeneID" id="63861113"/>